<dbReference type="AlphaFoldDB" id="A0AAW1PI70"/>
<sequence>MAKPSRRDELVCALEDKLKDFKAENALLGRLLQDLQAERDEFQTRLSTAQRAEQEATHSAAAERQKAQDLQNKLSASLQEAQRLRSCLKAQAGQVEKWRSSQQDLEDALLDTKDEAERQAKELAAASKTVMELQDKLKAANKRAQEAIKGQQQLEGKAEKAADKAAQQLRALQAEHARTQQQLQSNATELQQARALKAHAEQASSSALEELKQRHASLQSAMADASVQHASACCSLQHQMAHWRRRAEEAEHERDIAVAGLSAIQGSEDVMHTTTHVALAQAERIRRELTESAERCEELHASNLQLTNDNLQLARDLAHTESVLKDSRAQIGRLHAALLESETRTAFEVRQLACASVQQESESGSGSTESLQEQVKVLQYTIEQLEAKQHTLAAQVAVANAEQAEAAEELAMSREKELATLRALQTELRRVQALERLRLTDVSELHDLQRRLQLAHQTGWHLRETVAQERLNRRCPLDDMHAGHLIGSMHDAPVLALG</sequence>
<protein>
    <submittedName>
        <fullName evidence="3">Uncharacterized protein</fullName>
    </submittedName>
</protein>
<evidence type="ECO:0000256" key="1">
    <source>
        <dbReference type="SAM" id="Coils"/>
    </source>
</evidence>
<evidence type="ECO:0000313" key="3">
    <source>
        <dbReference type="EMBL" id="KAK9807524.1"/>
    </source>
</evidence>
<feature type="region of interest" description="Disordered" evidence="2">
    <location>
        <begin position="46"/>
        <end position="73"/>
    </location>
</feature>
<feature type="compositionally biased region" description="Basic and acidic residues" evidence="2">
    <location>
        <begin position="52"/>
        <end position="67"/>
    </location>
</feature>
<feature type="coiled-coil region" evidence="1">
    <location>
        <begin position="368"/>
        <end position="434"/>
    </location>
</feature>
<accession>A0AAW1PI70</accession>
<organism evidence="3 4">
    <name type="scientific">[Myrmecia] bisecta</name>
    <dbReference type="NCBI Taxonomy" id="41462"/>
    <lineage>
        <taxon>Eukaryota</taxon>
        <taxon>Viridiplantae</taxon>
        <taxon>Chlorophyta</taxon>
        <taxon>core chlorophytes</taxon>
        <taxon>Trebouxiophyceae</taxon>
        <taxon>Trebouxiales</taxon>
        <taxon>Trebouxiaceae</taxon>
        <taxon>Myrmecia</taxon>
    </lineage>
</organism>
<evidence type="ECO:0000256" key="2">
    <source>
        <dbReference type="SAM" id="MobiDB-lite"/>
    </source>
</evidence>
<feature type="region of interest" description="Disordered" evidence="2">
    <location>
        <begin position="167"/>
        <end position="186"/>
    </location>
</feature>
<gene>
    <name evidence="3" type="ORF">WJX72_001563</name>
</gene>
<name>A0AAW1PI70_9CHLO</name>
<comment type="caution">
    <text evidence="3">The sequence shown here is derived from an EMBL/GenBank/DDBJ whole genome shotgun (WGS) entry which is preliminary data.</text>
</comment>
<keyword evidence="1" id="KW-0175">Coiled coil</keyword>
<dbReference type="EMBL" id="JALJOR010000012">
    <property type="protein sequence ID" value="KAK9807524.1"/>
    <property type="molecule type" value="Genomic_DNA"/>
</dbReference>
<evidence type="ECO:0000313" key="4">
    <source>
        <dbReference type="Proteomes" id="UP001489004"/>
    </source>
</evidence>
<reference evidence="3 4" key="1">
    <citation type="journal article" date="2024" name="Nat. Commun.">
        <title>Phylogenomics reveals the evolutionary origins of lichenization in chlorophyte algae.</title>
        <authorList>
            <person name="Puginier C."/>
            <person name="Libourel C."/>
            <person name="Otte J."/>
            <person name="Skaloud P."/>
            <person name="Haon M."/>
            <person name="Grisel S."/>
            <person name="Petersen M."/>
            <person name="Berrin J.G."/>
            <person name="Delaux P.M."/>
            <person name="Dal Grande F."/>
            <person name="Keller J."/>
        </authorList>
    </citation>
    <scope>NUCLEOTIDE SEQUENCE [LARGE SCALE GENOMIC DNA]</scope>
    <source>
        <strain evidence="3 4">SAG 2043</strain>
    </source>
</reference>
<proteinExistence type="predicted"/>
<keyword evidence="4" id="KW-1185">Reference proteome</keyword>
<dbReference type="Proteomes" id="UP001489004">
    <property type="component" value="Unassembled WGS sequence"/>
</dbReference>